<organism evidence="3 4">
    <name type="scientific">Hyalangium minutum</name>
    <dbReference type="NCBI Taxonomy" id="394096"/>
    <lineage>
        <taxon>Bacteria</taxon>
        <taxon>Pseudomonadati</taxon>
        <taxon>Myxococcota</taxon>
        <taxon>Myxococcia</taxon>
        <taxon>Myxococcales</taxon>
        <taxon>Cystobacterineae</taxon>
        <taxon>Archangiaceae</taxon>
        <taxon>Hyalangium</taxon>
    </lineage>
</organism>
<accession>A0A085WNU6</accession>
<gene>
    <name evidence="3" type="ORF">DB31_6334</name>
</gene>
<sequence length="482" mass="49327">MVAAPLTLLVLTLTSQAVALRSDKAFVTSGDSARIELSALDDTGKPLRDVQVSLTVNAGSVTEPVAAEDGTFRATYQPAGQEGPQVALFHATVKRGASNSGAWLALPVHGNHLLRVRVAPRSRVKVLVGAASYGPVTASASGEVSVPVKVPPGVTSAEVTATERSGRARTQTVALPEPTFARIRLVALDPPVQGKPVSLQGFVVDESGNPAAAIPPLAITVDRGTLGPISPKEGGTFELPYTAPAPGAPVHISAAPIEETERAFTLPLEPVAAPVASAGRPGTGNGQPGGAGTGPLASGSPWTPWQRTAGFFLFGQSNTARANGAGLRVEGALRLAQRPWEALVLVELKKNKEVTEERTTSSGDTVTKTFTLGGLGIRAGGRWSHPFLTRGVLFADASVGLLAASGPVEFQFPGSESVKEELRSVGPAMSVGGGAAWSVGPGRLCGQLEWTYAPGRNSVSGNLGGLTLAAGYQFVFGGGPSP</sequence>
<feature type="compositionally biased region" description="Gly residues" evidence="1">
    <location>
        <begin position="281"/>
        <end position="293"/>
    </location>
</feature>
<dbReference type="InterPro" id="IPR013783">
    <property type="entry name" value="Ig-like_fold"/>
</dbReference>
<protein>
    <recommendedName>
        <fullName evidence="5">Invasin domain-containing protein</fullName>
    </recommendedName>
</protein>
<dbReference type="Proteomes" id="UP000028725">
    <property type="component" value="Unassembled WGS sequence"/>
</dbReference>
<keyword evidence="4" id="KW-1185">Reference proteome</keyword>
<feature type="chain" id="PRO_5001799810" description="Invasin domain-containing protein" evidence="2">
    <location>
        <begin position="20"/>
        <end position="482"/>
    </location>
</feature>
<feature type="region of interest" description="Disordered" evidence="1">
    <location>
        <begin position="276"/>
        <end position="297"/>
    </location>
</feature>
<evidence type="ECO:0000256" key="2">
    <source>
        <dbReference type="SAM" id="SignalP"/>
    </source>
</evidence>
<keyword evidence="2" id="KW-0732">Signal</keyword>
<evidence type="ECO:0000313" key="3">
    <source>
        <dbReference type="EMBL" id="KFE69359.1"/>
    </source>
</evidence>
<evidence type="ECO:0000256" key="1">
    <source>
        <dbReference type="SAM" id="MobiDB-lite"/>
    </source>
</evidence>
<feature type="signal peptide" evidence="2">
    <location>
        <begin position="1"/>
        <end position="19"/>
    </location>
</feature>
<evidence type="ECO:0008006" key="5">
    <source>
        <dbReference type="Google" id="ProtNLM"/>
    </source>
</evidence>
<dbReference type="EMBL" id="JMCB01000004">
    <property type="protein sequence ID" value="KFE69359.1"/>
    <property type="molecule type" value="Genomic_DNA"/>
</dbReference>
<comment type="caution">
    <text evidence="3">The sequence shown here is derived from an EMBL/GenBank/DDBJ whole genome shotgun (WGS) entry which is preliminary data.</text>
</comment>
<dbReference type="AlphaFoldDB" id="A0A085WNU6"/>
<dbReference type="Gene3D" id="2.60.40.10">
    <property type="entry name" value="Immunoglobulins"/>
    <property type="match status" value="1"/>
</dbReference>
<name>A0A085WNU6_9BACT</name>
<evidence type="ECO:0000313" key="4">
    <source>
        <dbReference type="Proteomes" id="UP000028725"/>
    </source>
</evidence>
<dbReference type="STRING" id="394096.DB31_6334"/>
<dbReference type="RefSeq" id="WP_052419898.1">
    <property type="nucleotide sequence ID" value="NZ_JMCB01000004.1"/>
</dbReference>
<proteinExistence type="predicted"/>
<reference evidence="3 4" key="1">
    <citation type="submission" date="2014-04" db="EMBL/GenBank/DDBJ databases">
        <title>Genome assembly of Hyalangium minutum DSM 14724.</title>
        <authorList>
            <person name="Sharma G."/>
            <person name="Subramanian S."/>
        </authorList>
    </citation>
    <scope>NUCLEOTIDE SEQUENCE [LARGE SCALE GENOMIC DNA]</scope>
    <source>
        <strain evidence="3 4">DSM 14724</strain>
    </source>
</reference>
<dbReference type="OrthoDB" id="5497688at2"/>